<sequence>MKLQALILVPLIFFSTLLFLIDLTIQLSLHTPVTRPTHQPVPTHFANHPPHHQRVQDLVSRLTLDEKISQLVNSAPPISRLAASFNEHLWYRIGQVIGTEARAVYNAGQATGMTFWAPNINISGTQMGERAGDTWGRPIDDRKIRCVLEECDFLGLMLGLPSKI</sequence>
<dbReference type="SUPFAM" id="SSF51445">
    <property type="entry name" value="(Trans)glycosidases"/>
    <property type="match status" value="1"/>
</dbReference>
<protein>
    <submittedName>
        <fullName evidence="3">Uncharacterized protein</fullName>
    </submittedName>
</protein>
<dbReference type="InterPro" id="IPR036962">
    <property type="entry name" value="Glyco_hydro_3_N_sf"/>
</dbReference>
<dbReference type="InterPro" id="IPR017853">
    <property type="entry name" value="GH"/>
</dbReference>
<keyword evidence="4" id="KW-1185">Reference proteome</keyword>
<dbReference type="GO" id="GO:0045493">
    <property type="term" value="P:xylan catabolic process"/>
    <property type="evidence" value="ECO:0007669"/>
    <property type="project" value="InterPro"/>
</dbReference>
<organism evidence="3 4">
    <name type="scientific">Rubus argutus</name>
    <name type="common">Southern blackberry</name>
    <dbReference type="NCBI Taxonomy" id="59490"/>
    <lineage>
        <taxon>Eukaryota</taxon>
        <taxon>Viridiplantae</taxon>
        <taxon>Streptophyta</taxon>
        <taxon>Embryophyta</taxon>
        <taxon>Tracheophyta</taxon>
        <taxon>Spermatophyta</taxon>
        <taxon>Magnoliopsida</taxon>
        <taxon>eudicotyledons</taxon>
        <taxon>Gunneridae</taxon>
        <taxon>Pentapetalae</taxon>
        <taxon>rosids</taxon>
        <taxon>fabids</taxon>
        <taxon>Rosales</taxon>
        <taxon>Rosaceae</taxon>
        <taxon>Rosoideae</taxon>
        <taxon>Rosoideae incertae sedis</taxon>
        <taxon>Rubus</taxon>
    </lineage>
</organism>
<dbReference type="GO" id="GO:0046556">
    <property type="term" value="F:alpha-L-arabinofuranosidase activity"/>
    <property type="evidence" value="ECO:0007669"/>
    <property type="project" value="TreeGrafter"/>
</dbReference>
<dbReference type="GO" id="GO:0009044">
    <property type="term" value="F:xylan 1,4-beta-xylosidase activity"/>
    <property type="evidence" value="ECO:0007669"/>
    <property type="project" value="InterPro"/>
</dbReference>
<comment type="similarity">
    <text evidence="1">Belongs to the glycosyl hydrolase 3 family.</text>
</comment>
<dbReference type="GO" id="GO:0031222">
    <property type="term" value="P:arabinan catabolic process"/>
    <property type="evidence" value="ECO:0007669"/>
    <property type="project" value="TreeGrafter"/>
</dbReference>
<proteinExistence type="inferred from homology"/>
<dbReference type="GO" id="GO:0009505">
    <property type="term" value="C:plant-type cell wall"/>
    <property type="evidence" value="ECO:0007669"/>
    <property type="project" value="TreeGrafter"/>
</dbReference>
<dbReference type="Proteomes" id="UP001457282">
    <property type="component" value="Unassembled WGS sequence"/>
</dbReference>
<evidence type="ECO:0000256" key="1">
    <source>
        <dbReference type="ARBA" id="ARBA00005336"/>
    </source>
</evidence>
<gene>
    <name evidence="3" type="ORF">M0R45_027606</name>
</gene>
<evidence type="ECO:0000313" key="4">
    <source>
        <dbReference type="Proteomes" id="UP001457282"/>
    </source>
</evidence>
<dbReference type="PANTHER" id="PTHR42721:SF3">
    <property type="entry name" value="BETA-D-XYLOSIDASE 5-RELATED"/>
    <property type="match status" value="1"/>
</dbReference>
<name>A0AAW1X0Y1_RUBAR</name>
<dbReference type="PANTHER" id="PTHR42721">
    <property type="entry name" value="SUGAR HYDROLASE-RELATED"/>
    <property type="match status" value="1"/>
</dbReference>
<dbReference type="EMBL" id="JBEDUW010000005">
    <property type="protein sequence ID" value="KAK9930571.1"/>
    <property type="molecule type" value="Genomic_DNA"/>
</dbReference>
<comment type="caution">
    <text evidence="3">The sequence shown here is derived from an EMBL/GenBank/DDBJ whole genome shotgun (WGS) entry which is preliminary data.</text>
</comment>
<dbReference type="InterPro" id="IPR044993">
    <property type="entry name" value="BXL"/>
</dbReference>
<dbReference type="Gene3D" id="3.20.20.300">
    <property type="entry name" value="Glycoside hydrolase, family 3, N-terminal domain"/>
    <property type="match status" value="1"/>
</dbReference>
<keyword evidence="2" id="KW-0378">Hydrolase</keyword>
<dbReference type="AlphaFoldDB" id="A0AAW1X0Y1"/>
<reference evidence="3 4" key="1">
    <citation type="journal article" date="2023" name="G3 (Bethesda)">
        <title>A chromosome-length genome assembly and annotation of blackberry (Rubus argutus, cv. 'Hillquist').</title>
        <authorList>
            <person name="Bruna T."/>
            <person name="Aryal R."/>
            <person name="Dudchenko O."/>
            <person name="Sargent D.J."/>
            <person name="Mead D."/>
            <person name="Buti M."/>
            <person name="Cavallini A."/>
            <person name="Hytonen T."/>
            <person name="Andres J."/>
            <person name="Pham M."/>
            <person name="Weisz D."/>
            <person name="Mascagni F."/>
            <person name="Usai G."/>
            <person name="Natali L."/>
            <person name="Bassil N."/>
            <person name="Fernandez G.E."/>
            <person name="Lomsadze A."/>
            <person name="Armour M."/>
            <person name="Olukolu B."/>
            <person name="Poorten T."/>
            <person name="Britton C."/>
            <person name="Davik J."/>
            <person name="Ashrafi H."/>
            <person name="Aiden E.L."/>
            <person name="Borodovsky M."/>
            <person name="Worthington M."/>
        </authorList>
    </citation>
    <scope>NUCLEOTIDE SEQUENCE [LARGE SCALE GENOMIC DNA]</scope>
    <source>
        <strain evidence="3">PI 553951</strain>
    </source>
</reference>
<evidence type="ECO:0000256" key="2">
    <source>
        <dbReference type="ARBA" id="ARBA00022801"/>
    </source>
</evidence>
<accession>A0AAW1X0Y1</accession>
<evidence type="ECO:0000313" key="3">
    <source>
        <dbReference type="EMBL" id="KAK9930571.1"/>
    </source>
</evidence>